<dbReference type="Proteomes" id="UP000254400">
    <property type="component" value="Unassembled WGS sequence"/>
</dbReference>
<evidence type="ECO:0000313" key="1">
    <source>
        <dbReference type="EMBL" id="SUA69760.1"/>
    </source>
</evidence>
<sequence length="39" mass="4699">MNYFYIQLQQCYIPDKGLDSSPFLVELELLRKIATEQKY</sequence>
<protein>
    <submittedName>
        <fullName evidence="1">Uncharacterized protein</fullName>
    </submittedName>
</protein>
<name>A0A378XZR3_PAEPO</name>
<gene>
    <name evidence="1" type="ORF">NCTC10343_02626</name>
</gene>
<dbReference type="AlphaFoldDB" id="A0A378XZR3"/>
<dbReference type="EMBL" id="UGSC01000001">
    <property type="protein sequence ID" value="SUA69760.1"/>
    <property type="molecule type" value="Genomic_DNA"/>
</dbReference>
<accession>A0A378XZR3</accession>
<evidence type="ECO:0000313" key="2">
    <source>
        <dbReference type="Proteomes" id="UP000254400"/>
    </source>
</evidence>
<proteinExistence type="predicted"/>
<organism evidence="1 2">
    <name type="scientific">Paenibacillus polymyxa</name>
    <name type="common">Bacillus polymyxa</name>
    <dbReference type="NCBI Taxonomy" id="1406"/>
    <lineage>
        <taxon>Bacteria</taxon>
        <taxon>Bacillati</taxon>
        <taxon>Bacillota</taxon>
        <taxon>Bacilli</taxon>
        <taxon>Bacillales</taxon>
        <taxon>Paenibacillaceae</taxon>
        <taxon>Paenibacillus</taxon>
    </lineage>
</organism>
<reference evidence="1 2" key="1">
    <citation type="submission" date="2018-06" db="EMBL/GenBank/DDBJ databases">
        <authorList>
            <consortium name="Pathogen Informatics"/>
            <person name="Doyle S."/>
        </authorList>
    </citation>
    <scope>NUCLEOTIDE SEQUENCE [LARGE SCALE GENOMIC DNA]</scope>
    <source>
        <strain evidence="1 2">NCTC10343</strain>
    </source>
</reference>